<dbReference type="RefSeq" id="WP_107724491.1">
    <property type="nucleotide sequence ID" value="NZ_PZZP01000001.1"/>
</dbReference>
<feature type="transmembrane region" description="Helical" evidence="1">
    <location>
        <begin position="72"/>
        <end position="90"/>
    </location>
</feature>
<keyword evidence="1" id="KW-0472">Membrane</keyword>
<proteinExistence type="predicted"/>
<name>A0A2T4Z6T3_9BACL</name>
<dbReference type="EMBL" id="PZZP01000001">
    <property type="protein sequence ID" value="PTM57605.1"/>
    <property type="molecule type" value="Genomic_DNA"/>
</dbReference>
<comment type="caution">
    <text evidence="2">The sequence shown here is derived from an EMBL/GenBank/DDBJ whole genome shotgun (WGS) entry which is preliminary data.</text>
</comment>
<gene>
    <name evidence="2" type="ORF">C8J48_0155</name>
</gene>
<feature type="transmembrane region" description="Helical" evidence="1">
    <location>
        <begin position="102"/>
        <end position="123"/>
    </location>
</feature>
<evidence type="ECO:0000313" key="2">
    <source>
        <dbReference type="EMBL" id="PTM57605.1"/>
    </source>
</evidence>
<keyword evidence="1" id="KW-1133">Transmembrane helix</keyword>
<evidence type="ECO:0000313" key="3">
    <source>
        <dbReference type="Proteomes" id="UP000241639"/>
    </source>
</evidence>
<dbReference type="OrthoDB" id="2988046at2"/>
<keyword evidence="1" id="KW-0812">Transmembrane</keyword>
<dbReference type="AlphaFoldDB" id="A0A2T4Z6T3"/>
<sequence>MTAFEQMPNTHPQGQWLRRLLQGSRSILINVLLLTLPVVVIIQGMSLVRVWLYQEQDALYFHAYRDTATNSAFMVAILILCLFYIHSLRSGIRGWQESLRRFFFPLAVTIPLLAMVLDSYVMINEHEIVHSPFYSLGVERIHSWNDVQSISVSYAIGEEDELFNGTYSFHFQDGTSLEIWKSGGMNTQSLQTVDREAIKRGIPFYTSTPLSDQAVNMLKERGWTMEQQHFITELFQRPTNTP</sequence>
<evidence type="ECO:0000256" key="1">
    <source>
        <dbReference type="SAM" id="Phobius"/>
    </source>
</evidence>
<organism evidence="2 3">
    <name type="scientific">Desmospora activa DSM 45169</name>
    <dbReference type="NCBI Taxonomy" id="1121389"/>
    <lineage>
        <taxon>Bacteria</taxon>
        <taxon>Bacillati</taxon>
        <taxon>Bacillota</taxon>
        <taxon>Bacilli</taxon>
        <taxon>Bacillales</taxon>
        <taxon>Thermoactinomycetaceae</taxon>
        <taxon>Desmospora</taxon>
    </lineage>
</organism>
<protein>
    <submittedName>
        <fullName evidence="2">Uncharacterized protein</fullName>
    </submittedName>
</protein>
<accession>A0A2T4Z6T3</accession>
<dbReference type="Proteomes" id="UP000241639">
    <property type="component" value="Unassembled WGS sequence"/>
</dbReference>
<keyword evidence="3" id="KW-1185">Reference proteome</keyword>
<feature type="transmembrane region" description="Helical" evidence="1">
    <location>
        <begin position="27"/>
        <end position="52"/>
    </location>
</feature>
<reference evidence="2 3" key="1">
    <citation type="submission" date="2018-04" db="EMBL/GenBank/DDBJ databases">
        <title>Genomic Encyclopedia of Archaeal and Bacterial Type Strains, Phase II (KMG-II): from individual species to whole genera.</title>
        <authorList>
            <person name="Goeker M."/>
        </authorList>
    </citation>
    <scope>NUCLEOTIDE SEQUENCE [LARGE SCALE GENOMIC DNA]</scope>
    <source>
        <strain evidence="2 3">DSM 45169</strain>
    </source>
</reference>